<evidence type="ECO:0000313" key="6">
    <source>
        <dbReference type="EMBL" id="SDA91626.1"/>
    </source>
</evidence>
<dbReference type="RefSeq" id="WP_167365202.1">
    <property type="nucleotide sequence ID" value="NZ_FMXM01000015.1"/>
</dbReference>
<gene>
    <name evidence="6" type="ORF">SAMN02927914_04553</name>
</gene>
<evidence type="ECO:0000256" key="2">
    <source>
        <dbReference type="ARBA" id="ARBA00022898"/>
    </source>
</evidence>
<dbReference type="Pfam" id="PF00266">
    <property type="entry name" value="Aminotran_5"/>
    <property type="match status" value="1"/>
</dbReference>
<evidence type="ECO:0000256" key="3">
    <source>
        <dbReference type="RuleBase" id="RU004075"/>
    </source>
</evidence>
<keyword evidence="6" id="KW-0456">Lyase</keyword>
<accession>A0A1G5ZAM7</accession>
<evidence type="ECO:0000256" key="1">
    <source>
        <dbReference type="ARBA" id="ARBA00001933"/>
    </source>
</evidence>
<dbReference type="Proteomes" id="UP000198588">
    <property type="component" value="Unassembled WGS sequence"/>
</dbReference>
<evidence type="ECO:0000259" key="5">
    <source>
        <dbReference type="Pfam" id="PF00266"/>
    </source>
</evidence>
<dbReference type="InterPro" id="IPR015424">
    <property type="entry name" value="PyrdxlP-dep_Trfase"/>
</dbReference>
<comment type="cofactor">
    <cofactor evidence="1 4">
        <name>pyridoxal 5'-phosphate</name>
        <dbReference type="ChEBI" id="CHEBI:597326"/>
    </cofactor>
</comment>
<reference evidence="6 7" key="1">
    <citation type="submission" date="2016-10" db="EMBL/GenBank/DDBJ databases">
        <authorList>
            <person name="de Groot N.N."/>
        </authorList>
    </citation>
    <scope>NUCLEOTIDE SEQUENCE [LARGE SCALE GENOMIC DNA]</scope>
    <source>
        <strain evidence="6 7">CGMCC 1.12097</strain>
    </source>
</reference>
<dbReference type="STRING" id="1165689.SAMN02927914_04553"/>
<dbReference type="InterPro" id="IPR015422">
    <property type="entry name" value="PyrdxlP-dep_Trfase_small"/>
</dbReference>
<dbReference type="InterPro" id="IPR015421">
    <property type="entry name" value="PyrdxlP-dep_Trfase_major"/>
</dbReference>
<feature type="domain" description="Aminotransferase class V" evidence="5">
    <location>
        <begin position="60"/>
        <end position="370"/>
    </location>
</feature>
<dbReference type="GO" id="GO:0016829">
    <property type="term" value="F:lyase activity"/>
    <property type="evidence" value="ECO:0007669"/>
    <property type="project" value="UniProtKB-KW"/>
</dbReference>
<dbReference type="AlphaFoldDB" id="A0A1G5ZAM7"/>
<sequence length="393" mass="41614">MLTKPDGSVTHFNHAGAGLPTAATLQAITDHLDREVLMGPMEAEASVAGRLADGYRVAGQLLGCRSDEIAFGTGHGQLYGNLIAAMPIKQGDRILVSRQEWVGNLIALRRKAEACGATIEVMPNDVATAVDVEATRRILDDDVKLVAMTWVGASCALINPAARLGDILKGTSAAFVIDASQAIGQIPIDVDVIGCDALVACGRKYLRGPRGTALAFISRHLSRKLEPSSADDHSAMLQGERHRLHDGARALEFGEYPVALRLGLIQAMDEALLANIADTRIRLNEVASALRQSLAEIPGVSILDLGAEMAAFVTFVINGVQCDRAKELLASCGITIGKNGKGYTPIDLPHRGIDEVLRASVHLSTDEKAIGLLVLAIAEIASSQNKFLPGKLA</sequence>
<dbReference type="PROSITE" id="PS00595">
    <property type="entry name" value="AA_TRANSFER_CLASS_5"/>
    <property type="match status" value="1"/>
</dbReference>
<dbReference type="Gene3D" id="3.90.1150.10">
    <property type="entry name" value="Aspartate Aminotransferase, domain 1"/>
    <property type="match status" value="1"/>
</dbReference>
<dbReference type="InterPro" id="IPR000192">
    <property type="entry name" value="Aminotrans_V_dom"/>
</dbReference>
<protein>
    <submittedName>
        <fullName evidence="6">Selenocysteine lyase/Cysteine desulfurase</fullName>
    </submittedName>
</protein>
<evidence type="ECO:0000256" key="4">
    <source>
        <dbReference type="RuleBase" id="RU004504"/>
    </source>
</evidence>
<proteinExistence type="inferred from homology"/>
<keyword evidence="2" id="KW-0663">Pyridoxal phosphate</keyword>
<dbReference type="SUPFAM" id="SSF53383">
    <property type="entry name" value="PLP-dependent transferases"/>
    <property type="match status" value="1"/>
</dbReference>
<organism evidence="6 7">
    <name type="scientific">Mesorhizobium qingshengii</name>
    <dbReference type="NCBI Taxonomy" id="1165689"/>
    <lineage>
        <taxon>Bacteria</taxon>
        <taxon>Pseudomonadati</taxon>
        <taxon>Pseudomonadota</taxon>
        <taxon>Alphaproteobacteria</taxon>
        <taxon>Hyphomicrobiales</taxon>
        <taxon>Phyllobacteriaceae</taxon>
        <taxon>Mesorhizobium</taxon>
    </lineage>
</organism>
<dbReference type="Gene3D" id="3.40.640.10">
    <property type="entry name" value="Type I PLP-dependent aspartate aminotransferase-like (Major domain)"/>
    <property type="match status" value="1"/>
</dbReference>
<name>A0A1G5ZAM7_9HYPH</name>
<dbReference type="InterPro" id="IPR020578">
    <property type="entry name" value="Aminotrans_V_PyrdxlP_BS"/>
</dbReference>
<evidence type="ECO:0000313" key="7">
    <source>
        <dbReference type="Proteomes" id="UP000198588"/>
    </source>
</evidence>
<dbReference type="PANTHER" id="PTHR43586:SF24">
    <property type="entry name" value="BLR4730 PROTEIN"/>
    <property type="match status" value="1"/>
</dbReference>
<comment type="similarity">
    <text evidence="3">Belongs to the class-V pyridoxal-phosphate-dependent aminotransferase family.</text>
</comment>
<dbReference type="EMBL" id="FMXM01000015">
    <property type="protein sequence ID" value="SDA91626.1"/>
    <property type="molecule type" value="Genomic_DNA"/>
</dbReference>
<dbReference type="PANTHER" id="PTHR43586">
    <property type="entry name" value="CYSTEINE DESULFURASE"/>
    <property type="match status" value="1"/>
</dbReference>